<dbReference type="PRINTS" id="PR00455">
    <property type="entry name" value="HTHTETR"/>
</dbReference>
<evidence type="ECO:0000256" key="3">
    <source>
        <dbReference type="ARBA" id="ARBA00023163"/>
    </source>
</evidence>
<comment type="caution">
    <text evidence="7">The sequence shown here is derived from an EMBL/GenBank/DDBJ whole genome shotgun (WGS) entry which is preliminary data.</text>
</comment>
<organism evidence="7 8">
    <name type="scientific">Arachnia propionica</name>
    <dbReference type="NCBI Taxonomy" id="1750"/>
    <lineage>
        <taxon>Bacteria</taxon>
        <taxon>Bacillati</taxon>
        <taxon>Actinomycetota</taxon>
        <taxon>Actinomycetes</taxon>
        <taxon>Propionibacteriales</taxon>
        <taxon>Propionibacteriaceae</taxon>
        <taxon>Arachnia</taxon>
    </lineage>
</organism>
<protein>
    <submittedName>
        <fullName evidence="7">TetR/AcrR family transcriptional regulator</fullName>
    </submittedName>
</protein>
<keyword evidence="1" id="KW-0805">Transcription regulation</keyword>
<dbReference type="EMBL" id="RQZG01000001">
    <property type="protein sequence ID" value="RRD07383.1"/>
    <property type="molecule type" value="Genomic_DNA"/>
</dbReference>
<evidence type="ECO:0000259" key="6">
    <source>
        <dbReference type="PROSITE" id="PS50977"/>
    </source>
</evidence>
<feature type="domain" description="HTH tetR-type" evidence="6">
    <location>
        <begin position="1"/>
        <end position="61"/>
    </location>
</feature>
<dbReference type="RefSeq" id="WP_124842544.1">
    <property type="nucleotide sequence ID" value="NZ_RQZG01000001.1"/>
</dbReference>
<dbReference type="SUPFAM" id="SSF46689">
    <property type="entry name" value="Homeodomain-like"/>
    <property type="match status" value="1"/>
</dbReference>
<dbReference type="GO" id="GO:0003677">
    <property type="term" value="F:DNA binding"/>
    <property type="evidence" value="ECO:0007669"/>
    <property type="project" value="UniProtKB-UniRule"/>
</dbReference>
<evidence type="ECO:0000256" key="2">
    <source>
        <dbReference type="ARBA" id="ARBA00023125"/>
    </source>
</evidence>
<keyword evidence="3" id="KW-0804">Transcription</keyword>
<keyword evidence="2 4" id="KW-0238">DNA-binding</keyword>
<dbReference type="PANTHER" id="PTHR47506:SF1">
    <property type="entry name" value="HTH-TYPE TRANSCRIPTIONAL REGULATOR YJDC"/>
    <property type="match status" value="1"/>
</dbReference>
<dbReference type="InterPro" id="IPR001647">
    <property type="entry name" value="HTH_TetR"/>
</dbReference>
<dbReference type="AlphaFoldDB" id="A0A3P1TFP0"/>
<dbReference type="OrthoDB" id="9805134at2"/>
<dbReference type="PROSITE" id="PS50977">
    <property type="entry name" value="HTH_TETR_2"/>
    <property type="match status" value="1"/>
</dbReference>
<dbReference type="Gene3D" id="1.10.10.60">
    <property type="entry name" value="Homeodomain-like"/>
    <property type="match status" value="1"/>
</dbReference>
<evidence type="ECO:0000256" key="4">
    <source>
        <dbReference type="PROSITE-ProRule" id="PRU00335"/>
    </source>
</evidence>
<reference evidence="7 8" key="1">
    <citation type="submission" date="2018-11" db="EMBL/GenBank/DDBJ databases">
        <title>Genomes From Bacteria Associated with the Canine Oral Cavity: a Test Case for Automated Genome-Based Taxonomic Assignment.</title>
        <authorList>
            <person name="Coil D.A."/>
            <person name="Jospin G."/>
            <person name="Darling A.E."/>
            <person name="Wallis C."/>
            <person name="Davis I.J."/>
            <person name="Harris S."/>
            <person name="Eisen J.A."/>
            <person name="Holcombe L.J."/>
            <person name="O'Flynn C."/>
        </authorList>
    </citation>
    <scope>NUCLEOTIDE SEQUENCE [LARGE SCALE GENOMIC DNA]</scope>
    <source>
        <strain evidence="7 8">OH887_COT-365</strain>
    </source>
</reference>
<dbReference type="InterPro" id="IPR009057">
    <property type="entry name" value="Homeodomain-like_sf"/>
</dbReference>
<evidence type="ECO:0000313" key="8">
    <source>
        <dbReference type="Proteomes" id="UP000280819"/>
    </source>
</evidence>
<dbReference type="Proteomes" id="UP000280819">
    <property type="component" value="Unassembled WGS sequence"/>
</dbReference>
<proteinExistence type="predicted"/>
<dbReference type="Pfam" id="PF00440">
    <property type="entry name" value="TetR_N"/>
    <property type="match status" value="1"/>
</dbReference>
<name>A0A3P1TFP0_9ACTN</name>
<gene>
    <name evidence="7" type="ORF">EII34_02565</name>
</gene>
<evidence type="ECO:0000313" key="7">
    <source>
        <dbReference type="EMBL" id="RRD07383.1"/>
    </source>
</evidence>
<evidence type="ECO:0000256" key="1">
    <source>
        <dbReference type="ARBA" id="ARBA00023015"/>
    </source>
</evidence>
<evidence type="ECO:0000256" key="5">
    <source>
        <dbReference type="SAM" id="MobiDB-lite"/>
    </source>
</evidence>
<dbReference type="PANTHER" id="PTHR47506">
    <property type="entry name" value="TRANSCRIPTIONAL REGULATORY PROTEIN"/>
    <property type="match status" value="1"/>
</dbReference>
<feature type="region of interest" description="Disordered" evidence="5">
    <location>
        <begin position="59"/>
        <end position="96"/>
    </location>
</feature>
<feature type="DNA-binding region" description="H-T-H motif" evidence="4">
    <location>
        <begin position="24"/>
        <end position="43"/>
    </location>
</feature>
<accession>A0A3P1TFP0</accession>
<sequence length="96" mass="10268">MFDETAVLDAATHEFRAHGFADTSTEPLFEASGVGRSTLYNTFTSKEEFLVRALASAARHGGPEYVQGRLQSSTLSSDRARCASDDASEGSVESGF</sequence>